<comment type="subcellular location">
    <subcellularLocation>
        <location evidence="9">Cytoplasm</location>
    </subcellularLocation>
</comment>
<keyword evidence="9" id="KW-0963">Cytoplasm</keyword>
<dbReference type="CDD" id="cd00983">
    <property type="entry name" value="RecA"/>
    <property type="match status" value="1"/>
</dbReference>
<name>A0A838CJR5_9CORY</name>
<evidence type="ECO:0000313" key="15">
    <source>
        <dbReference type="Proteomes" id="UP000581408"/>
    </source>
</evidence>
<dbReference type="InterPro" id="IPR020584">
    <property type="entry name" value="DNA_recomb/repair_RecA_CS"/>
</dbReference>
<dbReference type="Pfam" id="PF00154">
    <property type="entry name" value="RecA_N"/>
    <property type="match status" value="1"/>
</dbReference>
<dbReference type="HAMAP" id="MF_00268">
    <property type="entry name" value="RecA"/>
    <property type="match status" value="1"/>
</dbReference>
<dbReference type="SMART" id="SM00382">
    <property type="entry name" value="AAA"/>
    <property type="match status" value="1"/>
</dbReference>
<dbReference type="GO" id="GO:0006310">
    <property type="term" value="P:DNA recombination"/>
    <property type="evidence" value="ECO:0007669"/>
    <property type="project" value="UniProtKB-UniRule"/>
</dbReference>
<dbReference type="RefSeq" id="WP_181194281.1">
    <property type="nucleotide sequence ID" value="NZ_JABFEE010000002.1"/>
</dbReference>
<comment type="caution">
    <text evidence="14">The sequence shown here is derived from an EMBL/GenBank/DDBJ whole genome shotgun (WGS) entry which is preliminary data.</text>
</comment>
<dbReference type="InterPro" id="IPR003593">
    <property type="entry name" value="AAA+_ATPase"/>
</dbReference>
<dbReference type="GO" id="GO:0009432">
    <property type="term" value="P:SOS response"/>
    <property type="evidence" value="ECO:0007669"/>
    <property type="project" value="UniProtKB-UniRule"/>
</dbReference>
<keyword evidence="7 9" id="KW-0742">SOS response</keyword>
<dbReference type="EMBL" id="JABFEE010000002">
    <property type="protein sequence ID" value="MBA1834819.1"/>
    <property type="molecule type" value="Genomic_DNA"/>
</dbReference>
<keyword evidence="9 11" id="KW-0227">DNA damage</keyword>
<dbReference type="GO" id="GO:0005829">
    <property type="term" value="C:cytosol"/>
    <property type="evidence" value="ECO:0007669"/>
    <property type="project" value="TreeGrafter"/>
</dbReference>
<dbReference type="InterPro" id="IPR049261">
    <property type="entry name" value="RecA-like_C"/>
</dbReference>
<keyword evidence="9 10" id="KW-0234">DNA repair</keyword>
<evidence type="ECO:0000256" key="7">
    <source>
        <dbReference type="ARBA" id="ARBA00023236"/>
    </source>
</evidence>
<dbReference type="SUPFAM" id="SSF54752">
    <property type="entry name" value="RecA protein, C-terminal domain"/>
    <property type="match status" value="1"/>
</dbReference>
<evidence type="ECO:0000256" key="5">
    <source>
        <dbReference type="ARBA" id="ARBA00023125"/>
    </source>
</evidence>
<feature type="domain" description="RecA family profile 1" evidence="12">
    <location>
        <begin position="45"/>
        <end position="204"/>
    </location>
</feature>
<dbReference type="Gene3D" id="3.40.50.300">
    <property type="entry name" value="P-loop containing nucleotide triphosphate hydrolases"/>
    <property type="match status" value="1"/>
</dbReference>
<dbReference type="GO" id="GO:0140664">
    <property type="term" value="F:ATP-dependent DNA damage sensor activity"/>
    <property type="evidence" value="ECO:0007669"/>
    <property type="project" value="InterPro"/>
</dbReference>
<keyword evidence="3 9" id="KW-0547">Nucleotide-binding</keyword>
<evidence type="ECO:0000256" key="2">
    <source>
        <dbReference type="ARBA" id="ARBA00015553"/>
    </source>
</evidence>
<protein>
    <recommendedName>
        <fullName evidence="2 9">Protein RecA</fullName>
    </recommendedName>
    <alternativeName>
        <fullName evidence="8 9">Recombinase A</fullName>
    </alternativeName>
</protein>
<evidence type="ECO:0000256" key="3">
    <source>
        <dbReference type="ARBA" id="ARBA00022741"/>
    </source>
</evidence>
<dbReference type="PROSITE" id="PS50162">
    <property type="entry name" value="RECA_2"/>
    <property type="match status" value="1"/>
</dbReference>
<keyword evidence="5 9" id="KW-0238">DNA-binding</keyword>
<evidence type="ECO:0000256" key="11">
    <source>
        <dbReference type="RuleBase" id="RU004527"/>
    </source>
</evidence>
<dbReference type="SUPFAM" id="SSF52540">
    <property type="entry name" value="P-loop containing nucleoside triphosphate hydrolases"/>
    <property type="match status" value="1"/>
</dbReference>
<dbReference type="GO" id="GO:0006281">
    <property type="term" value="P:DNA repair"/>
    <property type="evidence" value="ECO:0007669"/>
    <property type="project" value="UniProtKB-UniRule"/>
</dbReference>
<dbReference type="AlphaFoldDB" id="A0A838CJR5"/>
<dbReference type="Proteomes" id="UP000581408">
    <property type="component" value="Unassembled WGS sequence"/>
</dbReference>
<feature type="binding site" evidence="9">
    <location>
        <begin position="75"/>
        <end position="82"/>
    </location>
    <ligand>
        <name>ATP</name>
        <dbReference type="ChEBI" id="CHEBI:30616"/>
    </ligand>
</feature>
<dbReference type="GO" id="GO:0003697">
    <property type="term" value="F:single-stranded DNA binding"/>
    <property type="evidence" value="ECO:0007669"/>
    <property type="project" value="UniProtKB-UniRule"/>
</dbReference>
<dbReference type="PANTHER" id="PTHR45900">
    <property type="entry name" value="RECA"/>
    <property type="match status" value="1"/>
</dbReference>
<dbReference type="PRINTS" id="PR00142">
    <property type="entry name" value="RECA"/>
</dbReference>
<gene>
    <name evidence="9 14" type="primary">recA</name>
    <name evidence="14" type="ORF">HMC16_03570</name>
</gene>
<evidence type="ECO:0000313" key="14">
    <source>
        <dbReference type="EMBL" id="MBA1834819.1"/>
    </source>
</evidence>
<evidence type="ECO:0000256" key="4">
    <source>
        <dbReference type="ARBA" id="ARBA00022840"/>
    </source>
</evidence>
<dbReference type="InterPro" id="IPR013765">
    <property type="entry name" value="DNA_recomb/repair_RecA"/>
</dbReference>
<evidence type="ECO:0000256" key="6">
    <source>
        <dbReference type="ARBA" id="ARBA00023172"/>
    </source>
</evidence>
<dbReference type="InterPro" id="IPR027417">
    <property type="entry name" value="P-loop_NTPase"/>
</dbReference>
<proteinExistence type="inferred from homology"/>
<dbReference type="InterPro" id="IPR020587">
    <property type="entry name" value="RecA_monomer-monomer_interface"/>
</dbReference>
<dbReference type="PROSITE" id="PS50163">
    <property type="entry name" value="RECA_3"/>
    <property type="match status" value="1"/>
</dbReference>
<organism evidence="14 15">
    <name type="scientific">Corynebacterium wankanglinii</name>
    <dbReference type="NCBI Taxonomy" id="2735136"/>
    <lineage>
        <taxon>Bacteria</taxon>
        <taxon>Bacillati</taxon>
        <taxon>Actinomycetota</taxon>
        <taxon>Actinomycetes</taxon>
        <taxon>Mycobacteriales</taxon>
        <taxon>Corynebacteriaceae</taxon>
        <taxon>Corynebacterium</taxon>
    </lineage>
</organism>
<evidence type="ECO:0000256" key="10">
    <source>
        <dbReference type="RuleBase" id="RU000526"/>
    </source>
</evidence>
<dbReference type="NCBIfam" id="TIGR02012">
    <property type="entry name" value="tigrfam_recA"/>
    <property type="match status" value="1"/>
</dbReference>
<dbReference type="InterPro" id="IPR020588">
    <property type="entry name" value="RecA_ATP-bd"/>
</dbReference>
<dbReference type="PANTHER" id="PTHR45900:SF1">
    <property type="entry name" value="MITOCHONDRIAL DNA REPAIR PROTEIN RECA HOMOLOG-RELATED"/>
    <property type="match status" value="1"/>
</dbReference>
<dbReference type="Pfam" id="PF21096">
    <property type="entry name" value="RecA_C"/>
    <property type="match status" value="1"/>
</dbReference>
<feature type="domain" description="RecA family profile 2" evidence="13">
    <location>
        <begin position="209"/>
        <end position="282"/>
    </location>
</feature>
<dbReference type="FunFam" id="3.40.50.300:FF:000087">
    <property type="entry name" value="Recombinase RecA"/>
    <property type="match status" value="1"/>
</dbReference>
<dbReference type="InterPro" id="IPR023400">
    <property type="entry name" value="RecA_C_sf"/>
</dbReference>
<keyword evidence="6 9" id="KW-0233">DNA recombination</keyword>
<sequence>MATKKKAAASAGNDRQNALDAALAMIEKDFGKGAVMRLGDENRPPIQSISSGNTAIDVALGIGGWPRGRIVEIYGPESSGKTTVALHAIAEAQRAGGIAAFIDAEHALDPDYAKKLGVDTDNLLVSQPDTGEQALEIADMLVRSGAIDMIVIDSVAALTPKAEIEGEMGDSHVGLQARLMSQALRKMTGALYNSGTTAIFINQLREKIGVMFGSPETTTGGKALKFYASVRCDVRRIQTLKDGQDSIGNRTKMKVVKNKVSPPFKIAEFDIMYGEGISRESSIIDMGVENGIVKKSGSWFTYEGDQLGQGKEKARVFLKENPDLANEIEDKIFQALHVGKYANVSDELTDDPVDMVPNIDFDDEDDVAGAAPANAE</sequence>
<comment type="similarity">
    <text evidence="1 9 11">Belongs to the RecA family.</text>
</comment>
<evidence type="ECO:0000256" key="9">
    <source>
        <dbReference type="HAMAP-Rule" id="MF_00268"/>
    </source>
</evidence>
<dbReference type="InterPro" id="IPR049428">
    <property type="entry name" value="RecA-like_N"/>
</dbReference>
<evidence type="ECO:0000256" key="1">
    <source>
        <dbReference type="ARBA" id="ARBA00009391"/>
    </source>
</evidence>
<evidence type="ECO:0000256" key="8">
    <source>
        <dbReference type="ARBA" id="ARBA00033319"/>
    </source>
</evidence>
<evidence type="ECO:0000259" key="12">
    <source>
        <dbReference type="PROSITE" id="PS50162"/>
    </source>
</evidence>
<dbReference type="PROSITE" id="PS00321">
    <property type="entry name" value="RECA_1"/>
    <property type="match status" value="1"/>
</dbReference>
<evidence type="ECO:0000259" key="13">
    <source>
        <dbReference type="PROSITE" id="PS50163"/>
    </source>
</evidence>
<comment type="function">
    <text evidence="9">Can catalyze the hydrolysis of ATP in the presence of single-stranded DNA, the ATP-dependent uptake of single-stranded DNA by duplex DNA, and the ATP-dependent hybridization of homologous single-stranded DNAs. It interacts with LexA causing its activation and leading to its autocatalytic cleavage.</text>
</comment>
<accession>A0A838CJR5</accession>
<dbReference type="GO" id="GO:0003684">
    <property type="term" value="F:damaged DNA binding"/>
    <property type="evidence" value="ECO:0007669"/>
    <property type="project" value="UniProtKB-UniRule"/>
</dbReference>
<dbReference type="GO" id="GO:0005524">
    <property type="term" value="F:ATP binding"/>
    <property type="evidence" value="ECO:0007669"/>
    <property type="project" value="UniProtKB-UniRule"/>
</dbReference>
<keyword evidence="4 9" id="KW-0067">ATP-binding</keyword>
<reference evidence="14 15" key="1">
    <citation type="submission" date="2020-05" db="EMBL/GenBank/DDBJ databases">
        <title>Descriptions of Corynebacterium xxxx sp. nov., Corynebacterium yyyy sp. nov. and Corynebacterium zzzz sp. nov.</title>
        <authorList>
            <person name="Zhang G."/>
        </authorList>
    </citation>
    <scope>NUCLEOTIDE SEQUENCE [LARGE SCALE GENOMIC DNA]</scope>
    <source>
        <strain evidence="15">zg-915</strain>
    </source>
</reference>